<dbReference type="SUPFAM" id="SSF52058">
    <property type="entry name" value="L domain-like"/>
    <property type="match status" value="1"/>
</dbReference>
<keyword evidence="3" id="KW-0433">Leucine-rich repeat</keyword>
<dbReference type="Pfam" id="PF13855">
    <property type="entry name" value="LRR_8"/>
    <property type="match status" value="1"/>
</dbReference>
<keyword evidence="2" id="KW-0597">Phosphoprotein</keyword>
<keyword evidence="5" id="KW-0732">Signal</keyword>
<accession>A0A9Q0GH24</accession>
<keyword evidence="11" id="KW-1185">Reference proteome</keyword>
<dbReference type="Proteomes" id="UP001141552">
    <property type="component" value="Unassembled WGS sequence"/>
</dbReference>
<proteinExistence type="predicted"/>
<evidence type="ECO:0000256" key="7">
    <source>
        <dbReference type="ARBA" id="ARBA00022989"/>
    </source>
</evidence>
<reference evidence="10" key="2">
    <citation type="journal article" date="2023" name="Plants (Basel)">
        <title>Annotation of the Turnera subulata (Passifloraceae) Draft Genome Reveals the S-Locus Evolved after the Divergence of Turneroideae from Passifloroideae in a Stepwise Manner.</title>
        <authorList>
            <person name="Henning P.M."/>
            <person name="Roalson E.H."/>
            <person name="Mir W."/>
            <person name="McCubbin A.G."/>
            <person name="Shore J.S."/>
        </authorList>
    </citation>
    <scope>NUCLEOTIDE SEQUENCE</scope>
    <source>
        <strain evidence="10">F60SS</strain>
    </source>
</reference>
<dbReference type="Gene3D" id="3.80.10.10">
    <property type="entry name" value="Ribonuclease Inhibitor"/>
    <property type="match status" value="1"/>
</dbReference>
<evidence type="ECO:0000256" key="1">
    <source>
        <dbReference type="ARBA" id="ARBA00004167"/>
    </source>
</evidence>
<keyword evidence="7" id="KW-1133">Transmembrane helix</keyword>
<organism evidence="10 11">
    <name type="scientific">Turnera subulata</name>
    <dbReference type="NCBI Taxonomy" id="218843"/>
    <lineage>
        <taxon>Eukaryota</taxon>
        <taxon>Viridiplantae</taxon>
        <taxon>Streptophyta</taxon>
        <taxon>Embryophyta</taxon>
        <taxon>Tracheophyta</taxon>
        <taxon>Spermatophyta</taxon>
        <taxon>Magnoliopsida</taxon>
        <taxon>eudicotyledons</taxon>
        <taxon>Gunneridae</taxon>
        <taxon>Pentapetalae</taxon>
        <taxon>rosids</taxon>
        <taxon>fabids</taxon>
        <taxon>Malpighiales</taxon>
        <taxon>Passifloraceae</taxon>
        <taxon>Turnera</taxon>
    </lineage>
</organism>
<dbReference type="InterPro" id="IPR032675">
    <property type="entry name" value="LRR_dom_sf"/>
</dbReference>
<keyword evidence="4" id="KW-0812">Transmembrane</keyword>
<dbReference type="OrthoDB" id="4062651at2759"/>
<keyword evidence="6" id="KW-0677">Repeat</keyword>
<dbReference type="Pfam" id="PF00560">
    <property type="entry name" value="LRR_1"/>
    <property type="match status" value="1"/>
</dbReference>
<sequence length="269" mass="28043">MSVSSLAELKGVEERSFSRSFRWLRRGAQWRKEGGVRGSGGGARRVLGEGGGEGQPPTDPPATFLPSSASSTPSPASPSPATLLEAHPLSSLQPPSLRSLDLSHNSLSGPIATKIQSLHHLTHLDLSSNRLNDSLPEFLVTLKTLSGTLNLSFNDFFGEIPVSYGWFPVLVSLDLRHNNLSGKVPQVGSLVNQGPTAFAENPGLCGFPLQIPCPEAVSISVPAGDQNPENPIDSIPASLPGEGKKAATGSVAVPMISRVSVVVGGSCAD</sequence>
<evidence type="ECO:0000256" key="3">
    <source>
        <dbReference type="ARBA" id="ARBA00022614"/>
    </source>
</evidence>
<evidence type="ECO:0000256" key="8">
    <source>
        <dbReference type="ARBA" id="ARBA00023136"/>
    </source>
</evidence>
<feature type="compositionally biased region" description="Gly residues" evidence="9">
    <location>
        <begin position="36"/>
        <end position="54"/>
    </location>
</feature>
<dbReference type="PRINTS" id="PR00019">
    <property type="entry name" value="LEURICHRPT"/>
</dbReference>
<evidence type="ECO:0000256" key="9">
    <source>
        <dbReference type="SAM" id="MobiDB-lite"/>
    </source>
</evidence>
<evidence type="ECO:0000256" key="5">
    <source>
        <dbReference type="ARBA" id="ARBA00022729"/>
    </source>
</evidence>
<dbReference type="GO" id="GO:0016020">
    <property type="term" value="C:membrane"/>
    <property type="evidence" value="ECO:0007669"/>
    <property type="project" value="UniProtKB-SubCell"/>
</dbReference>
<dbReference type="PANTHER" id="PTHR48007:SF8">
    <property type="entry name" value="RECEPTOR PROTEIN KINASE-LIKE PROTEIN ZAR1"/>
    <property type="match status" value="1"/>
</dbReference>
<evidence type="ECO:0000313" key="11">
    <source>
        <dbReference type="Proteomes" id="UP001141552"/>
    </source>
</evidence>
<dbReference type="InterPro" id="IPR001611">
    <property type="entry name" value="Leu-rich_rpt"/>
</dbReference>
<feature type="region of interest" description="Disordered" evidence="9">
    <location>
        <begin position="30"/>
        <end position="83"/>
    </location>
</feature>
<name>A0A9Q0GH24_9ROSI</name>
<evidence type="ECO:0000256" key="6">
    <source>
        <dbReference type="ARBA" id="ARBA00022737"/>
    </source>
</evidence>
<feature type="compositionally biased region" description="Low complexity" evidence="9">
    <location>
        <begin position="61"/>
        <end position="83"/>
    </location>
</feature>
<evidence type="ECO:0000313" key="10">
    <source>
        <dbReference type="EMBL" id="KAJ4850144.1"/>
    </source>
</evidence>
<keyword evidence="8" id="KW-0472">Membrane</keyword>
<reference evidence="10" key="1">
    <citation type="submission" date="2022-02" db="EMBL/GenBank/DDBJ databases">
        <authorList>
            <person name="Henning P.M."/>
            <person name="McCubbin A.G."/>
            <person name="Shore J.S."/>
        </authorList>
    </citation>
    <scope>NUCLEOTIDE SEQUENCE</scope>
    <source>
        <strain evidence="10">F60SS</strain>
        <tissue evidence="10">Leaves</tissue>
    </source>
</reference>
<dbReference type="AlphaFoldDB" id="A0A9Q0GH24"/>
<dbReference type="InterPro" id="IPR046959">
    <property type="entry name" value="PRK1-6/SRF4-like"/>
</dbReference>
<dbReference type="PANTHER" id="PTHR48007">
    <property type="entry name" value="LEUCINE-RICH REPEAT RECEPTOR-LIKE PROTEIN KINASE PXC1"/>
    <property type="match status" value="1"/>
</dbReference>
<gene>
    <name evidence="10" type="ORF">Tsubulata_000624</name>
</gene>
<protein>
    <recommendedName>
        <fullName evidence="12">Leucine-rich repeat-containing N-terminal plant-type domain-containing protein</fullName>
    </recommendedName>
</protein>
<evidence type="ECO:0000256" key="4">
    <source>
        <dbReference type="ARBA" id="ARBA00022692"/>
    </source>
</evidence>
<dbReference type="FunFam" id="3.80.10.10:FF:000722">
    <property type="entry name" value="Leucine-rich repeat receptor-like protein kinase"/>
    <property type="match status" value="1"/>
</dbReference>
<comment type="caution">
    <text evidence="10">The sequence shown here is derived from an EMBL/GenBank/DDBJ whole genome shotgun (WGS) entry which is preliminary data.</text>
</comment>
<evidence type="ECO:0000256" key="2">
    <source>
        <dbReference type="ARBA" id="ARBA00022553"/>
    </source>
</evidence>
<comment type="subcellular location">
    <subcellularLocation>
        <location evidence="1">Membrane</location>
        <topology evidence="1">Single-pass membrane protein</topology>
    </subcellularLocation>
</comment>
<dbReference type="EMBL" id="JAKUCV010000418">
    <property type="protein sequence ID" value="KAJ4850144.1"/>
    <property type="molecule type" value="Genomic_DNA"/>
</dbReference>
<evidence type="ECO:0008006" key="12">
    <source>
        <dbReference type="Google" id="ProtNLM"/>
    </source>
</evidence>